<reference evidence="1" key="1">
    <citation type="submission" date="2014-09" db="EMBL/GenBank/DDBJ databases">
        <authorList>
            <person name="Magalhaes I.L.F."/>
            <person name="Oliveira U."/>
            <person name="Santos F.R."/>
            <person name="Vidigal T.H.D.A."/>
            <person name="Brescovit A.D."/>
            <person name="Santos A.J."/>
        </authorList>
    </citation>
    <scope>NUCLEOTIDE SEQUENCE</scope>
    <source>
        <tissue evidence="1">Shoot tissue taken approximately 20 cm above the soil surface</tissue>
    </source>
</reference>
<accession>A0A0A9D2Z1</accession>
<reference evidence="1" key="2">
    <citation type="journal article" date="2015" name="Data Brief">
        <title>Shoot transcriptome of the giant reed, Arundo donax.</title>
        <authorList>
            <person name="Barrero R.A."/>
            <person name="Guerrero F.D."/>
            <person name="Moolhuijzen P."/>
            <person name="Goolsby J.A."/>
            <person name="Tidwell J."/>
            <person name="Bellgard S.E."/>
            <person name="Bellgard M.I."/>
        </authorList>
    </citation>
    <scope>NUCLEOTIDE SEQUENCE</scope>
    <source>
        <tissue evidence="1">Shoot tissue taken approximately 20 cm above the soil surface</tissue>
    </source>
</reference>
<dbReference type="AlphaFoldDB" id="A0A0A9D2Z1"/>
<proteinExistence type="predicted"/>
<protein>
    <submittedName>
        <fullName evidence="1">Uncharacterized protein</fullName>
    </submittedName>
</protein>
<dbReference type="EMBL" id="GBRH01215739">
    <property type="protein sequence ID" value="JAD82156.1"/>
    <property type="molecule type" value="Transcribed_RNA"/>
</dbReference>
<name>A0A0A9D2Z1_ARUDO</name>
<evidence type="ECO:0000313" key="1">
    <source>
        <dbReference type="EMBL" id="JAD82156.1"/>
    </source>
</evidence>
<sequence>MGALQYPANRGSQMFDKNCAYLFFWHSMLPCNGSTIHLYNIANVYYGLSPWATLRNSIRLCYIHITHCPNCVHPHL</sequence>
<organism evidence="1">
    <name type="scientific">Arundo donax</name>
    <name type="common">Giant reed</name>
    <name type="synonym">Donax arundinaceus</name>
    <dbReference type="NCBI Taxonomy" id="35708"/>
    <lineage>
        <taxon>Eukaryota</taxon>
        <taxon>Viridiplantae</taxon>
        <taxon>Streptophyta</taxon>
        <taxon>Embryophyta</taxon>
        <taxon>Tracheophyta</taxon>
        <taxon>Spermatophyta</taxon>
        <taxon>Magnoliopsida</taxon>
        <taxon>Liliopsida</taxon>
        <taxon>Poales</taxon>
        <taxon>Poaceae</taxon>
        <taxon>PACMAD clade</taxon>
        <taxon>Arundinoideae</taxon>
        <taxon>Arundineae</taxon>
        <taxon>Arundo</taxon>
    </lineage>
</organism>